<reference evidence="10 11" key="1">
    <citation type="submission" date="2018-06" db="EMBL/GenBank/DDBJ databases">
        <authorList>
            <consortium name="Pathogen Informatics"/>
            <person name="Doyle S."/>
        </authorList>
    </citation>
    <scope>NUCLEOTIDE SEQUENCE [LARGE SCALE GENOMIC DNA]</scope>
    <source>
        <strain evidence="10 11">NCTC1659</strain>
    </source>
</reference>
<dbReference type="EMBL" id="UGHF01000001">
    <property type="protein sequence ID" value="STO60569.1"/>
    <property type="molecule type" value="Genomic_DNA"/>
</dbReference>
<evidence type="ECO:0000256" key="2">
    <source>
        <dbReference type="ARBA" id="ARBA00011270"/>
    </source>
</evidence>
<comment type="subunit">
    <text evidence="2">Tetramer of two alpha and two beta chains.</text>
</comment>
<dbReference type="UniPathway" id="UPA00035">
    <property type="reaction ID" value="UER00044"/>
</dbReference>
<dbReference type="PANTHER" id="PTHR43406:SF1">
    <property type="entry name" value="TRYPTOPHAN SYNTHASE ALPHA CHAIN, CHLOROPLASTIC"/>
    <property type="match status" value="1"/>
</dbReference>
<sequence>MGVDAVLVADIPLLAAEPYIQTAKKYGIQPVFICPPNADEQTIKAVAENSEGYTYLVSRAGVTSAENQQQATNLDNLVQGLKAHNAPPILQGFGISQPHQVKAAISMGVAGAISGSATVKIIEQNLDNYAQCLIELANFCQQMKKATSA</sequence>
<gene>
    <name evidence="10" type="primary">trpA_1</name>
    <name evidence="10" type="ORF">NCTC1659_01864</name>
</gene>
<dbReference type="GO" id="GO:0004834">
    <property type="term" value="F:tryptophan synthase activity"/>
    <property type="evidence" value="ECO:0007669"/>
    <property type="project" value="UniProtKB-EC"/>
</dbReference>
<dbReference type="InterPro" id="IPR013785">
    <property type="entry name" value="Aldolase_TIM"/>
</dbReference>
<evidence type="ECO:0000256" key="8">
    <source>
        <dbReference type="ARBA" id="ARBA00049047"/>
    </source>
</evidence>
<dbReference type="Pfam" id="PF00290">
    <property type="entry name" value="Trp_syntA"/>
    <property type="match status" value="1"/>
</dbReference>
<dbReference type="NCBIfam" id="TIGR00262">
    <property type="entry name" value="trpA"/>
    <property type="match status" value="1"/>
</dbReference>
<keyword evidence="11" id="KW-1185">Reference proteome</keyword>
<evidence type="ECO:0000256" key="1">
    <source>
        <dbReference type="ARBA" id="ARBA00004733"/>
    </source>
</evidence>
<name>A0A377HXC7_9PAST</name>
<dbReference type="SUPFAM" id="SSF51366">
    <property type="entry name" value="Ribulose-phoshate binding barrel"/>
    <property type="match status" value="1"/>
</dbReference>
<dbReference type="EC" id="4.2.1.20" evidence="3"/>
<evidence type="ECO:0000256" key="6">
    <source>
        <dbReference type="ARBA" id="ARBA00023141"/>
    </source>
</evidence>
<evidence type="ECO:0000313" key="11">
    <source>
        <dbReference type="Proteomes" id="UP000254329"/>
    </source>
</evidence>
<evidence type="ECO:0000256" key="5">
    <source>
        <dbReference type="ARBA" id="ARBA00022822"/>
    </source>
</evidence>
<keyword evidence="4" id="KW-0028">Amino-acid biosynthesis</keyword>
<dbReference type="GO" id="GO:0005829">
    <property type="term" value="C:cytosol"/>
    <property type="evidence" value="ECO:0007669"/>
    <property type="project" value="TreeGrafter"/>
</dbReference>
<comment type="catalytic activity">
    <reaction evidence="8">
        <text>(1S,2R)-1-C-(indol-3-yl)glycerol 3-phosphate + L-serine = D-glyceraldehyde 3-phosphate + L-tryptophan + H2O</text>
        <dbReference type="Rhea" id="RHEA:10532"/>
        <dbReference type="ChEBI" id="CHEBI:15377"/>
        <dbReference type="ChEBI" id="CHEBI:33384"/>
        <dbReference type="ChEBI" id="CHEBI:57912"/>
        <dbReference type="ChEBI" id="CHEBI:58866"/>
        <dbReference type="ChEBI" id="CHEBI:59776"/>
        <dbReference type="EC" id="4.2.1.20"/>
    </reaction>
</comment>
<dbReference type="InterPro" id="IPR011060">
    <property type="entry name" value="RibuloseP-bd_barrel"/>
</dbReference>
<dbReference type="Gene3D" id="3.20.20.70">
    <property type="entry name" value="Aldolase class I"/>
    <property type="match status" value="1"/>
</dbReference>
<evidence type="ECO:0000313" key="10">
    <source>
        <dbReference type="EMBL" id="STO60569.1"/>
    </source>
</evidence>
<evidence type="ECO:0000256" key="3">
    <source>
        <dbReference type="ARBA" id="ARBA00012043"/>
    </source>
</evidence>
<dbReference type="CDD" id="cd04724">
    <property type="entry name" value="Tryptophan_synthase_alpha"/>
    <property type="match status" value="1"/>
</dbReference>
<accession>A0A377HXC7</accession>
<evidence type="ECO:0000256" key="9">
    <source>
        <dbReference type="RuleBase" id="RU003662"/>
    </source>
</evidence>
<keyword evidence="6" id="KW-0057">Aromatic amino acid biosynthesis</keyword>
<comment type="similarity">
    <text evidence="9">Belongs to the TrpA family.</text>
</comment>
<keyword evidence="7 10" id="KW-0456">Lyase</keyword>
<dbReference type="InterPro" id="IPR002028">
    <property type="entry name" value="Trp_synthase_suA"/>
</dbReference>
<protein>
    <recommendedName>
        <fullName evidence="3">tryptophan synthase</fullName>
        <ecNumber evidence="3">4.2.1.20</ecNumber>
    </recommendedName>
</protein>
<evidence type="ECO:0000256" key="7">
    <source>
        <dbReference type="ARBA" id="ARBA00023239"/>
    </source>
</evidence>
<comment type="pathway">
    <text evidence="1">Amino-acid biosynthesis; L-tryptophan biosynthesis; L-tryptophan from chorismate: step 5/5.</text>
</comment>
<organism evidence="10 11">
    <name type="scientific">Canicola haemoglobinophilus</name>
    <dbReference type="NCBI Taxonomy" id="733"/>
    <lineage>
        <taxon>Bacteria</taxon>
        <taxon>Pseudomonadati</taxon>
        <taxon>Pseudomonadota</taxon>
        <taxon>Gammaproteobacteria</taxon>
        <taxon>Pasteurellales</taxon>
        <taxon>Pasteurellaceae</taxon>
        <taxon>Canicola</taxon>
    </lineage>
</organism>
<dbReference type="PANTHER" id="PTHR43406">
    <property type="entry name" value="TRYPTOPHAN SYNTHASE, ALPHA CHAIN"/>
    <property type="match status" value="1"/>
</dbReference>
<dbReference type="Proteomes" id="UP000254329">
    <property type="component" value="Unassembled WGS sequence"/>
</dbReference>
<evidence type="ECO:0000256" key="4">
    <source>
        <dbReference type="ARBA" id="ARBA00022605"/>
    </source>
</evidence>
<proteinExistence type="inferred from homology"/>
<keyword evidence="5" id="KW-0822">Tryptophan biosynthesis</keyword>
<dbReference type="AlphaFoldDB" id="A0A377HXC7"/>